<dbReference type="EMBL" id="JAPFCC010000001">
    <property type="protein sequence ID" value="MCW7552981.1"/>
    <property type="molecule type" value="Genomic_DNA"/>
</dbReference>
<proteinExistence type="predicted"/>
<sequence length="163" mass="18254">MALLSQSEFAKRQGWSRQYVAKLVKSGKIKLVNGKVDEQAALSALKQQAEPASALRQAPARQEAFPATLTDSRQAVDFVTARTMREAFKARMAKMEYEEKSGKLTDAARVRDDAFQAARMVRDALMGIPDRQADVLAAETDPKKIRELLMNELEDILNELSRQ</sequence>
<dbReference type="RefSeq" id="WP_262566806.1">
    <property type="nucleotide sequence ID" value="NZ_JAPFCC010000001.1"/>
</dbReference>
<keyword evidence="3" id="KW-1185">Reference proteome</keyword>
<protein>
    <recommendedName>
        <fullName evidence="4">Terminase small subunit</fullName>
    </recommendedName>
</protein>
<reference evidence="1 3" key="1">
    <citation type="submission" date="2022-10" db="EMBL/GenBank/DDBJ databases">
        <title>High-quality genome sequences of two octocoral-associated bacteria, Endozoicomonas euniceicola EF212 and Endozoicomonas gorgoniicola PS125.</title>
        <authorList>
            <person name="Chiou Y.-J."/>
            <person name="Chen Y.-H."/>
        </authorList>
    </citation>
    <scope>NUCLEOTIDE SEQUENCE [LARGE SCALE GENOMIC DNA]</scope>
    <source>
        <strain evidence="1 3">PS125</strain>
    </source>
</reference>
<dbReference type="Proteomes" id="UP001209854">
    <property type="component" value="Unassembled WGS sequence"/>
</dbReference>
<comment type="caution">
    <text evidence="1">The sequence shown here is derived from an EMBL/GenBank/DDBJ whole genome shotgun (WGS) entry which is preliminary data.</text>
</comment>
<evidence type="ECO:0000313" key="2">
    <source>
        <dbReference type="EMBL" id="MCW7552981.1"/>
    </source>
</evidence>
<dbReference type="EMBL" id="JAPFCC010000001">
    <property type="protein sequence ID" value="MCW7551803.1"/>
    <property type="molecule type" value="Genomic_DNA"/>
</dbReference>
<gene>
    <name evidence="1" type="ORF">NX722_03940</name>
    <name evidence="2" type="ORF">NX722_10080</name>
</gene>
<evidence type="ECO:0000313" key="1">
    <source>
        <dbReference type="EMBL" id="MCW7551803.1"/>
    </source>
</evidence>
<name>A0ABT3MRP7_9GAMM</name>
<evidence type="ECO:0008006" key="4">
    <source>
        <dbReference type="Google" id="ProtNLM"/>
    </source>
</evidence>
<evidence type="ECO:0000313" key="3">
    <source>
        <dbReference type="Proteomes" id="UP001209854"/>
    </source>
</evidence>
<accession>A0ABT3MRP7</accession>
<organism evidence="1 3">
    <name type="scientific">Endozoicomonas gorgoniicola</name>
    <dbReference type="NCBI Taxonomy" id="1234144"/>
    <lineage>
        <taxon>Bacteria</taxon>
        <taxon>Pseudomonadati</taxon>
        <taxon>Pseudomonadota</taxon>
        <taxon>Gammaproteobacteria</taxon>
        <taxon>Oceanospirillales</taxon>
        <taxon>Endozoicomonadaceae</taxon>
        <taxon>Endozoicomonas</taxon>
    </lineage>
</organism>